<protein>
    <submittedName>
        <fullName evidence="2">Phosphatase PAP2 family protein</fullName>
    </submittedName>
</protein>
<accession>A0ABT6YJX9</accession>
<dbReference type="Pfam" id="PF01569">
    <property type="entry name" value="PAP2"/>
    <property type="match status" value="1"/>
</dbReference>
<dbReference type="CDD" id="cd01610">
    <property type="entry name" value="PAP2_like"/>
    <property type="match status" value="1"/>
</dbReference>
<comment type="caution">
    <text evidence="2">The sequence shown here is derived from an EMBL/GenBank/DDBJ whole genome shotgun (WGS) entry which is preliminary data.</text>
</comment>
<evidence type="ECO:0000259" key="1">
    <source>
        <dbReference type="SMART" id="SM00014"/>
    </source>
</evidence>
<evidence type="ECO:0000313" key="2">
    <source>
        <dbReference type="EMBL" id="MDI9863896.1"/>
    </source>
</evidence>
<dbReference type="Gene3D" id="1.20.144.10">
    <property type="entry name" value="Phosphatidic acid phosphatase type 2/haloperoxidase"/>
    <property type="match status" value="1"/>
</dbReference>
<gene>
    <name evidence="2" type="ORF">QM480_06150</name>
</gene>
<proteinExistence type="predicted"/>
<dbReference type="InterPro" id="IPR036938">
    <property type="entry name" value="PAP2/HPO_sf"/>
</dbReference>
<reference evidence="2 3" key="1">
    <citation type="submission" date="2023-05" db="EMBL/GenBank/DDBJ databases">
        <title>Novel species of genus Flectobacillus isolated from stream in China.</title>
        <authorList>
            <person name="Lu H."/>
        </authorList>
    </citation>
    <scope>NUCLEOTIDE SEQUENCE [LARGE SCALE GENOMIC DNA]</scope>
    <source>
        <strain evidence="2 3">DC10W</strain>
    </source>
</reference>
<dbReference type="SUPFAM" id="SSF48317">
    <property type="entry name" value="Acid phosphatase/Vanadium-dependent haloperoxidase"/>
    <property type="match status" value="1"/>
</dbReference>
<dbReference type="RefSeq" id="WP_283369133.1">
    <property type="nucleotide sequence ID" value="NZ_JASHID010000003.1"/>
</dbReference>
<keyword evidence="3" id="KW-1185">Reference proteome</keyword>
<dbReference type="EMBL" id="JASHID010000003">
    <property type="protein sequence ID" value="MDI9863896.1"/>
    <property type="molecule type" value="Genomic_DNA"/>
</dbReference>
<evidence type="ECO:0000313" key="3">
    <source>
        <dbReference type="Proteomes" id="UP001236569"/>
    </source>
</evidence>
<dbReference type="Proteomes" id="UP001236569">
    <property type="component" value="Unassembled WGS sequence"/>
</dbReference>
<name>A0ABT6YJX9_9BACT</name>
<sequence length="276" mass="30818">MKLTFTVLLFLSICAQSYGQNDSLVHQKIYFVKPKIELTTGIGLTVASFFGFRQLDKVAHLSKEDILKLNPNDLNSFDRPIAFKNPANFASAEKNSDLFLNLSLVSPALLMLDKNIRKDWVDLLSMYMMSHAVDNALYFGAAYSIRRPRPLTYNPNLTAEEKMGDGRSNSFFSGHVSFSSTATFFLAKVYTDYHQIKGLKRIGLFTLAAIPPALVGYYRTEAGKHFKSDVITGFVSGAICGILVPEFHKRLQQKKNLSFQPIYSPQFGGVAATLAF</sequence>
<feature type="domain" description="Phosphatidic acid phosphatase type 2/haloperoxidase" evidence="1">
    <location>
        <begin position="123"/>
        <end position="245"/>
    </location>
</feature>
<organism evidence="2 3">
    <name type="scientific">Flectobacillus longus</name>
    <dbReference type="NCBI Taxonomy" id="2984207"/>
    <lineage>
        <taxon>Bacteria</taxon>
        <taxon>Pseudomonadati</taxon>
        <taxon>Bacteroidota</taxon>
        <taxon>Cytophagia</taxon>
        <taxon>Cytophagales</taxon>
        <taxon>Flectobacillaceae</taxon>
        <taxon>Flectobacillus</taxon>
    </lineage>
</organism>
<dbReference type="SMART" id="SM00014">
    <property type="entry name" value="acidPPc"/>
    <property type="match status" value="1"/>
</dbReference>
<dbReference type="InterPro" id="IPR000326">
    <property type="entry name" value="PAP2/HPO"/>
</dbReference>